<protein>
    <submittedName>
        <fullName evidence="1">Glycosyl transferase</fullName>
    </submittedName>
</protein>
<dbReference type="GO" id="GO:0016740">
    <property type="term" value="F:transferase activity"/>
    <property type="evidence" value="ECO:0007669"/>
    <property type="project" value="UniProtKB-KW"/>
</dbReference>
<reference evidence="1 2" key="2">
    <citation type="submission" date="2018-03" db="EMBL/GenBank/DDBJ databases">
        <title>Draft genome of Pseudomonas putida strain KT-27.</title>
        <authorList>
            <person name="Yoshizawa S."/>
            <person name="Khan N.H."/>
            <person name="Nishimura M."/>
            <person name="Chiura H.X."/>
            <person name="Ogura Y."/>
            <person name="Hayashi T."/>
            <person name="Kogure K."/>
        </authorList>
    </citation>
    <scope>NUCLEOTIDE SEQUENCE [LARGE SCALE GENOMIC DNA]</scope>
    <source>
        <strain evidence="1 2">KT-27</strain>
    </source>
</reference>
<dbReference type="PANTHER" id="PTHR43179">
    <property type="entry name" value="RHAMNOSYLTRANSFERASE WBBL"/>
    <property type="match status" value="1"/>
</dbReference>
<dbReference type="Gene3D" id="3.90.550.10">
    <property type="entry name" value="Spore Coat Polysaccharide Biosynthesis Protein SpsA, Chain A"/>
    <property type="match status" value="2"/>
</dbReference>
<organism evidence="1 2">
    <name type="scientific">Pseudomonas putida</name>
    <name type="common">Arthrobacter siderocapsulatus</name>
    <dbReference type="NCBI Taxonomy" id="303"/>
    <lineage>
        <taxon>Bacteria</taxon>
        <taxon>Pseudomonadati</taxon>
        <taxon>Pseudomonadota</taxon>
        <taxon>Gammaproteobacteria</taxon>
        <taxon>Pseudomonadales</taxon>
        <taxon>Pseudomonadaceae</taxon>
        <taxon>Pseudomonas</taxon>
    </lineage>
</organism>
<keyword evidence="1" id="KW-0808">Transferase</keyword>
<comment type="caution">
    <text evidence="1">The sequence shown here is derived from an EMBL/GenBank/DDBJ whole genome shotgun (WGS) entry which is preliminary data.</text>
</comment>
<name>A0A2S3WC24_PSEPU</name>
<evidence type="ECO:0000313" key="2">
    <source>
        <dbReference type="Proteomes" id="UP000237194"/>
    </source>
</evidence>
<dbReference type="Pfam" id="PF13641">
    <property type="entry name" value="Glyco_tranf_2_3"/>
    <property type="match status" value="1"/>
</dbReference>
<dbReference type="Proteomes" id="UP000237194">
    <property type="component" value="Unassembled WGS sequence"/>
</dbReference>
<reference evidence="1 2" key="1">
    <citation type="submission" date="2016-08" db="EMBL/GenBank/DDBJ databases">
        <authorList>
            <person name="Seilhamer J.J."/>
        </authorList>
    </citation>
    <scope>NUCLEOTIDE SEQUENCE [LARGE SCALE GENOMIC DNA]</scope>
    <source>
        <strain evidence="1 2">KT-27</strain>
    </source>
</reference>
<dbReference type="SUPFAM" id="SSF53448">
    <property type="entry name" value="Nucleotide-diphospho-sugar transferases"/>
    <property type="match status" value="2"/>
</dbReference>
<dbReference type="RefSeq" id="WP_103436633.1">
    <property type="nucleotide sequence ID" value="NZ_MIND01000018.1"/>
</dbReference>
<dbReference type="AlphaFoldDB" id="A0A2S3WC24"/>
<accession>A0A2S3WC24</accession>
<gene>
    <name evidence="1" type="ORF">BGP80_11005</name>
</gene>
<evidence type="ECO:0000313" key="1">
    <source>
        <dbReference type="EMBL" id="POF88461.1"/>
    </source>
</evidence>
<proteinExistence type="predicted"/>
<dbReference type="EMBL" id="MIND01000018">
    <property type="protein sequence ID" value="POF88461.1"/>
    <property type="molecule type" value="Genomic_DNA"/>
</dbReference>
<dbReference type="PANTHER" id="PTHR43179:SF7">
    <property type="entry name" value="RHAMNOSYLTRANSFERASE WBBL"/>
    <property type="match status" value="1"/>
</dbReference>
<dbReference type="InterPro" id="IPR029044">
    <property type="entry name" value="Nucleotide-diphossugar_trans"/>
</dbReference>
<sequence>MIEIAIGSASDVTVVLLGHDQAGHRARALHYYRAAEVACVAVEPLLTTTSSATCGARLLATLAAVETPLVMLTLDADFVIPTALVCAQARLRELPQAIAAQGYALAYQADSAQLTYHAVGTALEHADAGNVRARLQQYAQTGLQAWRAVVRLADLQAAVASVPDDLDFAGWRLALSWAILARGDVAVLHQTDVVCELATDQASAHAREEQLASAVRLLRQWDSAGQGIAADEHGFELVNTFVRQTWDQQQAPLLVTSRWNSVIDDPERDFEPRQYVELPYYTAQLFAQLTAVEFLCHAWPTGQQHQYALEGVWVRQGELMREHANDTPESLVERYWQALSLGLFSREVCRRLQLMLLDDADSARARELANWLKRLGQVPGADTQQLLQATLSGQVLAAIEASTPDEQGRTRVLAHLARNPAANVCFVLVDLGNDDAALQASFDSLLASGMRNFKLVVLKAGRPPAVTTPRDTLHFVQVTEGNWVSHLNRIVNQLTSEWLMLLQAGDTLLAGGLLRLLAELADAPACQAIASDEVQRDSDGRLRGVVRPGSNLDLLRSQPGLMSRHWLVRREAVVELGGYSETCPHALELDLLLRLVESQGQGSLAHMDEYLVIGQQATPALATEALGVLNRHLTQLGYRGHVRAQEAGALSIDFRHSATPLVSILLANEGDMAQLQACLTGILQRTRYPRYEVLVARPVEGGSASGEAQAFGSRVRLVSAPTGSSRSQLLSLAAAEARGEYLLLLSEACQVINPAWIEALLNEAQRPEVGVVGARLWAPDGTLAHAGYALLEGAQVHSPWQSFTAQRSAADRWPLSVRSCDAVSGDCLMVRKEVFDACGGLARQGGADIELCLTARAAGLMVVWTPRAELLLTAQRAVQASHELAERWPHAFSGQLRWGIEAPGPVAPASLQWLAQLG</sequence>